<dbReference type="AlphaFoldDB" id="A0A518DZK3"/>
<evidence type="ECO:0000256" key="6">
    <source>
        <dbReference type="ARBA" id="ARBA00022723"/>
    </source>
</evidence>
<feature type="transmembrane region" description="Helical" evidence="13">
    <location>
        <begin position="118"/>
        <end position="138"/>
    </location>
</feature>
<feature type="transmembrane region" description="Helical" evidence="13">
    <location>
        <begin position="184"/>
        <end position="206"/>
    </location>
</feature>
<evidence type="ECO:0000256" key="11">
    <source>
        <dbReference type="PROSITE-ProRule" id="PRU00433"/>
    </source>
</evidence>
<dbReference type="SUPFAM" id="SSF81342">
    <property type="entry name" value="Transmembrane di-heme cytochromes"/>
    <property type="match status" value="1"/>
</dbReference>
<evidence type="ECO:0000256" key="5">
    <source>
        <dbReference type="ARBA" id="ARBA00022692"/>
    </source>
</evidence>
<dbReference type="EMBL" id="CP036433">
    <property type="protein sequence ID" value="QDU97276.1"/>
    <property type="molecule type" value="Genomic_DNA"/>
</dbReference>
<dbReference type="Proteomes" id="UP000317648">
    <property type="component" value="Chromosome"/>
</dbReference>
<dbReference type="PANTHER" id="PTHR19271">
    <property type="entry name" value="CYTOCHROME B"/>
    <property type="match status" value="1"/>
</dbReference>
<evidence type="ECO:0000256" key="2">
    <source>
        <dbReference type="ARBA" id="ARBA00022448"/>
    </source>
</evidence>
<keyword evidence="10 13" id="KW-0472">Membrane</keyword>
<accession>A0A518DZK3</accession>
<dbReference type="InterPro" id="IPR027387">
    <property type="entry name" value="Cytb/b6-like_sf"/>
</dbReference>
<dbReference type="PROSITE" id="PS51007">
    <property type="entry name" value="CYTC"/>
    <property type="match status" value="2"/>
</dbReference>
<feature type="transmembrane region" description="Helical" evidence="13">
    <location>
        <begin position="309"/>
        <end position="331"/>
    </location>
</feature>
<keyword evidence="8 13" id="KW-1133">Transmembrane helix</keyword>
<evidence type="ECO:0000256" key="8">
    <source>
        <dbReference type="ARBA" id="ARBA00022989"/>
    </source>
</evidence>
<evidence type="ECO:0000259" key="14">
    <source>
        <dbReference type="PROSITE" id="PS51002"/>
    </source>
</evidence>
<gene>
    <name evidence="17" type="primary">qcrB_2</name>
    <name evidence="17" type="ORF">Pla8534_51220</name>
</gene>
<dbReference type="Gene3D" id="1.20.810.10">
    <property type="entry name" value="Cytochrome Bc1 Complex, Chain C"/>
    <property type="match status" value="1"/>
</dbReference>
<dbReference type="OrthoDB" id="9804503at2"/>
<dbReference type="InterPro" id="IPR005798">
    <property type="entry name" value="Cyt_b/b6_C"/>
</dbReference>
<proteinExistence type="predicted"/>
<sequence>MYKLIDWFDNRTGARRLLHEALYENVPYGARLRYATGSMLVFAFVTQAITGLFLWMAYSPSSQTAWESVYYIQYEMTGGWLLRGIHHFMASAMMVVLGLHLIQVIFDGAYKAPREVNYWLGLVLMQIVMGLGLTGYLLPWDQKGYWATNVATNLMTLVPFVGQDIQQVVLGGTDYGHHTLTRFFALHAGVLPALLMIFLALHIAVFRRHGLHPVIRANKPDQSFWPYQVFWDSIGCLVLLVLVLLSAIHFDVGGALSGSLTAEHRGAELMAPADRSAPYDAARPEWYFLFLFQLLKYFDGPEGSINSEFVGALVLPGLIMTVLALAPIIAWFKGGHKFNVAFLCVLIVGAGALTFIAMREDANNPSFQLAQKKAVHEAERAIELVQRRTKDDDGNASPPQMIPKDGAVSLVRNDPLMQGPVLFERHCASCHAFEGPVETPAEAEAEHLVETLRLTRFQMPVVTEATEEEPARVVRKDGKVLYEDPSLGAANLYRFASREWLEGLLDPEQISRRDVLEPEKSSDPKIAEEEDNPANYRRRIVSPYFGDTAHKDGRMAEWVKSYYGEFPAQIAKAQGALDAIAKDLKNLPQDADEAAKVEASLKEEQTKKQAELAGLKKQNDQRLADRQAIIVALSAQAQLGYQRPLEIEDSAQIERGLVLMKQTCATYCHRVGDTGQLGLAPDLTGYGSYEWMLGMVSEPTHERFYRNENDRMQSYAADLQHPERNAVKISELSMIVDWLRFDTYEPQAGRFVQPHSALDAEIAVRSARTLTAEPEPLVGQVSTVGEERTARAEALFTSNCSACHSKVDADGQGIVSKRPSAPNLEGFGSRDWLAGLLNPEKIQSRHYFGATRHKDGDMVGFVEDSLADLDEEQQENLTALIAALSAEAALPAQAEADAKAKEDGLIEKGSTALVDEFSCTDCHQWHDNENSGAPDLIGWASREWLVGMISNPTAERFYGSGNDRMPEFHSKDHPINLLSKDDLTLLARWLRGEDLSKDAD</sequence>
<dbReference type="GO" id="GO:0009055">
    <property type="term" value="F:electron transfer activity"/>
    <property type="evidence" value="ECO:0007669"/>
    <property type="project" value="InterPro"/>
</dbReference>
<keyword evidence="6 11" id="KW-0479">Metal-binding</keyword>
<dbReference type="GO" id="GO:0016020">
    <property type="term" value="C:membrane"/>
    <property type="evidence" value="ECO:0007669"/>
    <property type="project" value="UniProtKB-SubCell"/>
</dbReference>
<name>A0A518DZK3_9BACT</name>
<protein>
    <submittedName>
        <fullName evidence="17">Menaquinol-cytochrome c reductase cytochrome b subunit</fullName>
    </submittedName>
</protein>
<evidence type="ECO:0000256" key="9">
    <source>
        <dbReference type="ARBA" id="ARBA00023004"/>
    </source>
</evidence>
<feature type="transmembrane region" description="Helical" evidence="13">
    <location>
        <begin position="85"/>
        <end position="106"/>
    </location>
</feature>
<dbReference type="SUPFAM" id="SSF46626">
    <property type="entry name" value="Cytochrome c"/>
    <property type="match status" value="3"/>
</dbReference>
<keyword evidence="18" id="KW-1185">Reference proteome</keyword>
<keyword evidence="5 13" id="KW-0812">Transmembrane</keyword>
<evidence type="ECO:0000256" key="13">
    <source>
        <dbReference type="SAM" id="Phobius"/>
    </source>
</evidence>
<dbReference type="GO" id="GO:0022904">
    <property type="term" value="P:respiratory electron transport chain"/>
    <property type="evidence" value="ECO:0007669"/>
    <property type="project" value="InterPro"/>
</dbReference>
<keyword evidence="3 11" id="KW-0349">Heme</keyword>
<feature type="region of interest" description="Disordered" evidence="12">
    <location>
        <begin position="512"/>
        <end position="533"/>
    </location>
</feature>
<evidence type="ECO:0000256" key="1">
    <source>
        <dbReference type="ARBA" id="ARBA00004141"/>
    </source>
</evidence>
<feature type="transmembrane region" description="Helical" evidence="13">
    <location>
        <begin position="39"/>
        <end position="58"/>
    </location>
</feature>
<dbReference type="GO" id="GO:0046872">
    <property type="term" value="F:metal ion binding"/>
    <property type="evidence" value="ECO:0007669"/>
    <property type="project" value="UniProtKB-KW"/>
</dbReference>
<evidence type="ECO:0000313" key="17">
    <source>
        <dbReference type="EMBL" id="QDU97276.1"/>
    </source>
</evidence>
<evidence type="ECO:0000259" key="16">
    <source>
        <dbReference type="PROSITE" id="PS51007"/>
    </source>
</evidence>
<evidence type="ECO:0000256" key="7">
    <source>
        <dbReference type="ARBA" id="ARBA00022982"/>
    </source>
</evidence>
<keyword evidence="2" id="KW-0813">Transport</keyword>
<dbReference type="GO" id="GO:0020037">
    <property type="term" value="F:heme binding"/>
    <property type="evidence" value="ECO:0007669"/>
    <property type="project" value="InterPro"/>
</dbReference>
<feature type="compositionally biased region" description="Basic and acidic residues" evidence="12">
    <location>
        <begin position="512"/>
        <end position="527"/>
    </location>
</feature>
<dbReference type="PROSITE" id="PS51002">
    <property type="entry name" value="CYTB_NTER"/>
    <property type="match status" value="1"/>
</dbReference>
<keyword evidence="9 11" id="KW-0408">Iron</keyword>
<evidence type="ECO:0000256" key="3">
    <source>
        <dbReference type="ARBA" id="ARBA00022617"/>
    </source>
</evidence>
<dbReference type="RefSeq" id="WP_145056062.1">
    <property type="nucleotide sequence ID" value="NZ_CP036433.1"/>
</dbReference>
<dbReference type="PROSITE" id="PS51003">
    <property type="entry name" value="CYTB_CTER"/>
    <property type="match status" value="1"/>
</dbReference>
<evidence type="ECO:0000256" key="4">
    <source>
        <dbReference type="ARBA" id="ARBA00022660"/>
    </source>
</evidence>
<evidence type="ECO:0000256" key="10">
    <source>
        <dbReference type="ARBA" id="ARBA00023136"/>
    </source>
</evidence>
<feature type="transmembrane region" description="Helical" evidence="13">
    <location>
        <begin position="227"/>
        <end position="250"/>
    </location>
</feature>
<dbReference type="InterPro" id="IPR016174">
    <property type="entry name" value="Di-haem_cyt_TM"/>
</dbReference>
<dbReference type="SUPFAM" id="SSF81648">
    <property type="entry name" value="a domain/subunit of cytochrome bc1 complex (Ubiquinol-cytochrome c reductase)"/>
    <property type="match status" value="1"/>
</dbReference>
<dbReference type="InterPro" id="IPR005797">
    <property type="entry name" value="Cyt_b/b6_N"/>
</dbReference>
<dbReference type="CDD" id="cd00284">
    <property type="entry name" value="Cytochrome_b_N"/>
    <property type="match status" value="1"/>
</dbReference>
<evidence type="ECO:0000256" key="12">
    <source>
        <dbReference type="SAM" id="MobiDB-lite"/>
    </source>
</evidence>
<evidence type="ECO:0000259" key="15">
    <source>
        <dbReference type="PROSITE" id="PS51003"/>
    </source>
</evidence>
<dbReference type="GO" id="GO:0016491">
    <property type="term" value="F:oxidoreductase activity"/>
    <property type="evidence" value="ECO:0007669"/>
    <property type="project" value="InterPro"/>
</dbReference>
<dbReference type="Pfam" id="PF00034">
    <property type="entry name" value="Cytochrom_C"/>
    <property type="match status" value="1"/>
</dbReference>
<keyword evidence="4" id="KW-0679">Respiratory chain</keyword>
<feature type="domain" description="Cytochrome b/b6 C-terminal region profile" evidence="15">
    <location>
        <begin position="214"/>
        <end position="329"/>
    </location>
</feature>
<comment type="subcellular location">
    <subcellularLocation>
        <location evidence="1">Membrane</location>
        <topology evidence="1">Multi-pass membrane protein</topology>
    </subcellularLocation>
</comment>
<feature type="domain" description="Cytochrome b/b6 N-terminal region profile" evidence="14">
    <location>
        <begin position="4"/>
        <end position="215"/>
    </location>
</feature>
<dbReference type="KEGG" id="lcre:Pla8534_51220"/>
<feature type="domain" description="Cytochrome c" evidence="16">
    <location>
        <begin position="904"/>
        <end position="994"/>
    </location>
</feature>
<dbReference type="Gene3D" id="1.10.760.10">
    <property type="entry name" value="Cytochrome c-like domain"/>
    <property type="match status" value="2"/>
</dbReference>
<evidence type="ECO:0000313" key="18">
    <source>
        <dbReference type="Proteomes" id="UP000317648"/>
    </source>
</evidence>
<dbReference type="InterPro" id="IPR036909">
    <property type="entry name" value="Cyt_c-like_dom_sf"/>
</dbReference>
<dbReference type="InterPro" id="IPR009056">
    <property type="entry name" value="Cyt_c-like_dom"/>
</dbReference>
<dbReference type="InterPro" id="IPR036150">
    <property type="entry name" value="Cyt_b/b6_C_sf"/>
</dbReference>
<feature type="transmembrane region" description="Helical" evidence="13">
    <location>
        <begin position="338"/>
        <end position="358"/>
    </location>
</feature>
<keyword evidence="7" id="KW-0249">Electron transport</keyword>
<dbReference type="InterPro" id="IPR048259">
    <property type="entry name" value="Cytochrome_b_N_euk/bac"/>
</dbReference>
<dbReference type="Pfam" id="PF00033">
    <property type="entry name" value="Cytochrome_B"/>
    <property type="match status" value="1"/>
</dbReference>
<reference evidence="17 18" key="1">
    <citation type="submission" date="2019-02" db="EMBL/GenBank/DDBJ databases">
        <title>Deep-cultivation of Planctomycetes and their phenomic and genomic characterization uncovers novel biology.</title>
        <authorList>
            <person name="Wiegand S."/>
            <person name="Jogler M."/>
            <person name="Boedeker C."/>
            <person name="Pinto D."/>
            <person name="Vollmers J."/>
            <person name="Rivas-Marin E."/>
            <person name="Kohn T."/>
            <person name="Peeters S.H."/>
            <person name="Heuer A."/>
            <person name="Rast P."/>
            <person name="Oberbeckmann S."/>
            <person name="Bunk B."/>
            <person name="Jeske O."/>
            <person name="Meyerdierks A."/>
            <person name="Storesund J.E."/>
            <person name="Kallscheuer N."/>
            <person name="Luecker S."/>
            <person name="Lage O.M."/>
            <person name="Pohl T."/>
            <person name="Merkel B.J."/>
            <person name="Hornburger P."/>
            <person name="Mueller R.-W."/>
            <person name="Bruemmer F."/>
            <person name="Labrenz M."/>
            <person name="Spormann A.M."/>
            <person name="Op den Camp H."/>
            <person name="Overmann J."/>
            <person name="Amann R."/>
            <person name="Jetten M.S.M."/>
            <person name="Mascher T."/>
            <person name="Medema M.H."/>
            <person name="Devos D.P."/>
            <person name="Kaster A.-K."/>
            <person name="Ovreas L."/>
            <person name="Rohde M."/>
            <person name="Galperin M.Y."/>
            <person name="Jogler C."/>
        </authorList>
    </citation>
    <scope>NUCLEOTIDE SEQUENCE [LARGE SCALE GENOMIC DNA]</scope>
    <source>
        <strain evidence="17 18">Pla85_3_4</strain>
    </source>
</reference>
<feature type="domain" description="Cytochrome c" evidence="16">
    <location>
        <begin position="787"/>
        <end position="885"/>
    </location>
</feature>
<dbReference type="PANTHER" id="PTHR19271:SF16">
    <property type="entry name" value="CYTOCHROME B"/>
    <property type="match status" value="1"/>
</dbReference>
<organism evidence="17 18">
    <name type="scientific">Lignipirellula cremea</name>
    <dbReference type="NCBI Taxonomy" id="2528010"/>
    <lineage>
        <taxon>Bacteria</taxon>
        <taxon>Pseudomonadati</taxon>
        <taxon>Planctomycetota</taxon>
        <taxon>Planctomycetia</taxon>
        <taxon>Pirellulales</taxon>
        <taxon>Pirellulaceae</taxon>
        <taxon>Lignipirellula</taxon>
    </lineage>
</organism>